<dbReference type="EMBL" id="ASSY01000008">
    <property type="protein sequence ID" value="EOS50959.1"/>
    <property type="molecule type" value="Genomic_DNA"/>
</dbReference>
<gene>
    <name evidence="1" type="ORF">C811_01376</name>
</gene>
<dbReference type="OrthoDB" id="3177731at2"/>
<dbReference type="Pfam" id="PF12691">
    <property type="entry name" value="Phage_tail_terminator_6"/>
    <property type="match status" value="1"/>
</dbReference>
<evidence type="ECO:0000313" key="2">
    <source>
        <dbReference type="Proteomes" id="UP000014204"/>
    </source>
</evidence>
<protein>
    <recommendedName>
        <fullName evidence="3">Minor capsid protein</fullName>
    </recommendedName>
</protein>
<dbReference type="STRING" id="1235794.C811_01376"/>
<evidence type="ECO:0000313" key="1">
    <source>
        <dbReference type="EMBL" id="EOS50959.1"/>
    </source>
</evidence>
<dbReference type="AlphaFoldDB" id="R9KWN1"/>
<dbReference type="eggNOG" id="ENOG5032DIU">
    <property type="taxonomic scope" value="Bacteria"/>
</dbReference>
<dbReference type="Proteomes" id="UP000014204">
    <property type="component" value="Unassembled WGS sequence"/>
</dbReference>
<accession>R9KWN1</accession>
<comment type="caution">
    <text evidence="1">The sequence shown here is derived from an EMBL/GenBank/DDBJ whole genome shotgun (WGS) entry which is preliminary data.</text>
</comment>
<evidence type="ECO:0008006" key="3">
    <source>
        <dbReference type="Google" id="ProtNLM"/>
    </source>
</evidence>
<dbReference type="InterPro" id="IPR024411">
    <property type="entry name" value="Tail_terminator_phage"/>
</dbReference>
<name>R9KWN1_9ACTN</name>
<keyword evidence="2" id="KW-1185">Reference proteome</keyword>
<sequence>MELDLMESVRSRLKAAGIGNVYARLADAARHDEFTVLSFAAPMRPECFFDMSMDIAARVTVVCLRHSDFEAMADATAAFDALRADPPESANGSYRLTGMDISLPSPVTWDESGRLAWAFDMNLTIERKDA</sequence>
<reference evidence="1 2" key="1">
    <citation type="submission" date="2013-04" db="EMBL/GenBank/DDBJ databases">
        <title>The Genome Sequence of Enterorhabdus caecimuris B7.</title>
        <authorList>
            <consortium name="The Broad Institute Genomics Platform"/>
            <consortium name="The Broad Institute Genome Sequencing Center for Infectious Disease"/>
            <person name="Earl A."/>
            <person name="Xavier R."/>
            <person name="Elson C."/>
            <person name="Duck W."/>
            <person name="Walker B."/>
            <person name="Young S."/>
            <person name="Zeng Q."/>
            <person name="Gargeya S."/>
            <person name="Fitzgerald M."/>
            <person name="Haas B."/>
            <person name="Abouelleil A."/>
            <person name="Allen A.W."/>
            <person name="Alvarado L."/>
            <person name="Arachchi H.M."/>
            <person name="Berlin A.M."/>
            <person name="Chapman S.B."/>
            <person name="Gainer-Dewar J."/>
            <person name="Goldberg J."/>
            <person name="Griggs A."/>
            <person name="Gujja S."/>
            <person name="Hansen M."/>
            <person name="Howarth C."/>
            <person name="Imamovic A."/>
            <person name="Ireland A."/>
            <person name="Larimer J."/>
            <person name="McCowan C."/>
            <person name="Murphy C."/>
            <person name="Pearson M."/>
            <person name="Poon T.W."/>
            <person name="Priest M."/>
            <person name="Roberts A."/>
            <person name="Saif S."/>
            <person name="Shea T."/>
            <person name="Sisk P."/>
            <person name="Sykes S."/>
            <person name="Wortman J."/>
            <person name="Nusbaum C."/>
            <person name="Birren B."/>
        </authorList>
    </citation>
    <scope>NUCLEOTIDE SEQUENCE [LARGE SCALE GENOMIC DNA]</scope>
    <source>
        <strain evidence="1 2">B7</strain>
    </source>
</reference>
<dbReference type="HOGENOM" id="CLU_1934732_0_0_11"/>
<proteinExistence type="predicted"/>
<organism evidence="1 2">
    <name type="scientific">Adlercreutzia caecimuris B7</name>
    <dbReference type="NCBI Taxonomy" id="1235794"/>
    <lineage>
        <taxon>Bacteria</taxon>
        <taxon>Bacillati</taxon>
        <taxon>Actinomycetota</taxon>
        <taxon>Coriobacteriia</taxon>
        <taxon>Eggerthellales</taxon>
        <taxon>Eggerthellaceae</taxon>
        <taxon>Adlercreutzia</taxon>
    </lineage>
</organism>